<feature type="compositionally biased region" description="Polar residues" evidence="9">
    <location>
        <begin position="207"/>
        <end position="232"/>
    </location>
</feature>
<evidence type="ECO:0000259" key="10">
    <source>
        <dbReference type="PROSITE" id="PS50089"/>
    </source>
</evidence>
<keyword evidence="12" id="KW-1185">Reference proteome</keyword>
<evidence type="ECO:0000256" key="9">
    <source>
        <dbReference type="SAM" id="MobiDB-lite"/>
    </source>
</evidence>
<feature type="compositionally biased region" description="Low complexity" evidence="9">
    <location>
        <begin position="92"/>
        <end position="108"/>
    </location>
</feature>
<keyword evidence="3" id="KW-0808">Transferase</keyword>
<name>A0AAV8RJ07_ENSVE</name>
<dbReference type="InterPro" id="IPR001841">
    <property type="entry name" value="Znf_RING"/>
</dbReference>
<feature type="compositionally biased region" description="Low complexity" evidence="9">
    <location>
        <begin position="178"/>
        <end position="199"/>
    </location>
</feature>
<evidence type="ECO:0000256" key="6">
    <source>
        <dbReference type="ARBA" id="ARBA00022786"/>
    </source>
</evidence>
<comment type="caution">
    <text evidence="11">The sequence shown here is derived from an EMBL/GenBank/DDBJ whole genome shotgun (WGS) entry which is preliminary data.</text>
</comment>
<organism evidence="11 12">
    <name type="scientific">Ensete ventricosum</name>
    <name type="common">Abyssinian banana</name>
    <name type="synonym">Musa ensete</name>
    <dbReference type="NCBI Taxonomy" id="4639"/>
    <lineage>
        <taxon>Eukaryota</taxon>
        <taxon>Viridiplantae</taxon>
        <taxon>Streptophyta</taxon>
        <taxon>Embryophyta</taxon>
        <taxon>Tracheophyta</taxon>
        <taxon>Spermatophyta</taxon>
        <taxon>Magnoliopsida</taxon>
        <taxon>Liliopsida</taxon>
        <taxon>Zingiberales</taxon>
        <taxon>Musaceae</taxon>
        <taxon>Ensete</taxon>
    </lineage>
</organism>
<evidence type="ECO:0000256" key="4">
    <source>
        <dbReference type="ARBA" id="ARBA00022723"/>
    </source>
</evidence>
<feature type="compositionally biased region" description="Polar residues" evidence="9">
    <location>
        <begin position="62"/>
        <end position="72"/>
    </location>
</feature>
<evidence type="ECO:0000256" key="2">
    <source>
        <dbReference type="ARBA" id="ARBA00012483"/>
    </source>
</evidence>
<dbReference type="Gene3D" id="3.30.40.10">
    <property type="entry name" value="Zinc/RING finger domain, C3HC4 (zinc finger)"/>
    <property type="match status" value="1"/>
</dbReference>
<evidence type="ECO:0000313" key="12">
    <source>
        <dbReference type="Proteomes" id="UP001222027"/>
    </source>
</evidence>
<keyword evidence="4" id="KW-0479">Metal-binding</keyword>
<dbReference type="Proteomes" id="UP001222027">
    <property type="component" value="Unassembled WGS sequence"/>
</dbReference>
<evidence type="ECO:0000256" key="3">
    <source>
        <dbReference type="ARBA" id="ARBA00022679"/>
    </source>
</evidence>
<dbReference type="SUPFAM" id="SSF57850">
    <property type="entry name" value="RING/U-box"/>
    <property type="match status" value="1"/>
</dbReference>
<dbReference type="PANTHER" id="PTHR22937">
    <property type="entry name" value="E3 UBIQUITIN-PROTEIN LIGASE RNF165"/>
    <property type="match status" value="1"/>
</dbReference>
<dbReference type="Pfam" id="PF13639">
    <property type="entry name" value="zf-RING_2"/>
    <property type="match status" value="1"/>
</dbReference>
<dbReference type="GO" id="GO:0008270">
    <property type="term" value="F:zinc ion binding"/>
    <property type="evidence" value="ECO:0007669"/>
    <property type="project" value="UniProtKB-KW"/>
</dbReference>
<feature type="compositionally biased region" description="Polar residues" evidence="9">
    <location>
        <begin position="412"/>
        <end position="421"/>
    </location>
</feature>
<evidence type="ECO:0000256" key="1">
    <source>
        <dbReference type="ARBA" id="ARBA00000900"/>
    </source>
</evidence>
<keyword evidence="5 8" id="KW-0863">Zinc-finger</keyword>
<dbReference type="SMART" id="SM00184">
    <property type="entry name" value="RING"/>
    <property type="match status" value="1"/>
</dbReference>
<dbReference type="FunFam" id="3.30.40.10:FF:000504">
    <property type="entry name" value="E3 ubiquitin-protein ligase arkadia"/>
    <property type="match status" value="1"/>
</dbReference>
<feature type="domain" description="RING-type" evidence="10">
    <location>
        <begin position="557"/>
        <end position="598"/>
    </location>
</feature>
<dbReference type="EMBL" id="JAQQAF010000003">
    <property type="protein sequence ID" value="KAJ8500862.1"/>
    <property type="molecule type" value="Genomic_DNA"/>
</dbReference>
<keyword evidence="6" id="KW-0833">Ubl conjugation pathway</keyword>
<accession>A0AAV8RJ07</accession>
<dbReference type="InterPro" id="IPR045191">
    <property type="entry name" value="MBR1/2-like"/>
</dbReference>
<feature type="compositionally biased region" description="Basic and acidic residues" evidence="9">
    <location>
        <begin position="154"/>
        <end position="164"/>
    </location>
</feature>
<dbReference type="InterPro" id="IPR013083">
    <property type="entry name" value="Znf_RING/FYVE/PHD"/>
</dbReference>
<feature type="region of interest" description="Disordered" evidence="9">
    <location>
        <begin position="412"/>
        <end position="446"/>
    </location>
</feature>
<dbReference type="GO" id="GO:0061630">
    <property type="term" value="F:ubiquitin protein ligase activity"/>
    <property type="evidence" value="ECO:0007669"/>
    <property type="project" value="UniProtKB-EC"/>
</dbReference>
<dbReference type="EC" id="2.3.2.27" evidence="2"/>
<reference evidence="11 12" key="1">
    <citation type="submission" date="2022-12" db="EMBL/GenBank/DDBJ databases">
        <title>Chromosome-scale assembly of the Ensete ventricosum genome.</title>
        <authorList>
            <person name="Dussert Y."/>
            <person name="Stocks J."/>
            <person name="Wendawek A."/>
            <person name="Woldeyes F."/>
            <person name="Nichols R.A."/>
            <person name="Borrell J.S."/>
        </authorList>
    </citation>
    <scope>NUCLEOTIDE SEQUENCE [LARGE SCALE GENOMIC DNA]</scope>
    <source>
        <strain evidence="12">cv. Maze</strain>
        <tissue evidence="11">Seeds</tissue>
    </source>
</reference>
<evidence type="ECO:0000256" key="8">
    <source>
        <dbReference type="PROSITE-ProRule" id="PRU00175"/>
    </source>
</evidence>
<comment type="catalytic activity">
    <reaction evidence="1">
        <text>S-ubiquitinyl-[E2 ubiquitin-conjugating enzyme]-L-cysteine + [acceptor protein]-L-lysine = [E2 ubiquitin-conjugating enzyme]-L-cysteine + N(6)-ubiquitinyl-[acceptor protein]-L-lysine.</text>
        <dbReference type="EC" id="2.3.2.27"/>
    </reaction>
</comment>
<dbReference type="PROSITE" id="PS50089">
    <property type="entry name" value="ZF_RING_2"/>
    <property type="match status" value="1"/>
</dbReference>
<evidence type="ECO:0000256" key="7">
    <source>
        <dbReference type="ARBA" id="ARBA00022833"/>
    </source>
</evidence>
<feature type="compositionally biased region" description="Low complexity" evidence="9">
    <location>
        <begin position="423"/>
        <end position="434"/>
    </location>
</feature>
<protein>
    <recommendedName>
        <fullName evidence="2">RING-type E3 ubiquitin transferase</fullName>
        <ecNumber evidence="2">2.3.2.27</ecNumber>
    </recommendedName>
</protein>
<gene>
    <name evidence="11" type="ORF">OPV22_011414</name>
</gene>
<feature type="region of interest" description="Disordered" evidence="9">
    <location>
        <begin position="346"/>
        <end position="377"/>
    </location>
</feature>
<evidence type="ECO:0000313" key="11">
    <source>
        <dbReference type="EMBL" id="KAJ8500862.1"/>
    </source>
</evidence>
<proteinExistence type="predicted"/>
<keyword evidence="7" id="KW-0862">Zinc</keyword>
<feature type="compositionally biased region" description="Polar residues" evidence="9">
    <location>
        <begin position="365"/>
        <end position="377"/>
    </location>
</feature>
<feature type="compositionally biased region" description="Basic and acidic residues" evidence="9">
    <location>
        <begin position="128"/>
        <end position="137"/>
    </location>
</feature>
<feature type="region of interest" description="Disordered" evidence="9">
    <location>
        <begin position="47"/>
        <end position="232"/>
    </location>
</feature>
<dbReference type="AlphaFoldDB" id="A0AAV8RJ07"/>
<dbReference type="PANTHER" id="PTHR22937:SF136">
    <property type="entry name" value="RING-TYPE E3 UBIQUITIN TRANSFERASE"/>
    <property type="match status" value="1"/>
</dbReference>
<sequence>MASNLSFFPNLHENRTARSRSTASSALPGAVSLAPVIERSGVSCRASNTPSLKNHPLPVRSGCSSRVGSTRGPQIVTPERHKHVRSPFRSVSGKAVAGSTSKSSSISGSHRKAFQEQHDQTFLQESVVEERTTRQQIDDIDSSDRQVQANNFDSEGRQVRKEDTDSVSVTTKSRKSSLLKGVSTAKLKSSNGCSSASSSKGHKQISGQLVSGNQEASSSSFVPRSVAASRNSTRAAKSFSQVLDTESPRCGLQNLSCTSISDVCPSGCSSSDLTGDKRIVMVRKRQSDGESSAASGRRSNAFLGGGYSGSTYSETFVPHLPISGRIMHRSVSRSRSRLTIRDGAVSVRTQRTSPGDNRMRPSEEGNGSTLALDDSTPTPQLQQMQFSVPEAVHESSTTAFTTDLPYVFNDSSGRPSSSNCVIRSRSVSRPESSSTPIAHRSFGDRHGHRRLNMEGVAEVLLALERIEHNEELTYEQLLVLETNILWGALRFHDQHREMRMDIDNMSYEELLALEEKMGTVSTALTEEQMTKCLKRITYTRASLVPGITSHDNDDVKCSICQEDYIDGEEVGRLPCEHLYHVACIDQWLRQKNWCPICKSSALPSKETAQN</sequence>
<evidence type="ECO:0000256" key="5">
    <source>
        <dbReference type="ARBA" id="ARBA00022771"/>
    </source>
</evidence>